<dbReference type="EMBL" id="CP023777">
    <property type="protein sequence ID" value="ATL46076.1"/>
    <property type="molecule type" value="Genomic_DNA"/>
</dbReference>
<sequence length="65" mass="7645">MKEINKVIVDYGNVIQEFDLSGEYLKGYDVTLSNIEYLIPAEVEYKYRHFVDVEDDAIYWSKDGC</sequence>
<accession>A0A291QQ61</accession>
<evidence type="ECO:0000313" key="2">
    <source>
        <dbReference type="Proteomes" id="UP000220133"/>
    </source>
</evidence>
<dbReference type="Proteomes" id="UP000220133">
    <property type="component" value="Chromosome"/>
</dbReference>
<dbReference type="KEGG" id="cbae:COR50_02235"/>
<evidence type="ECO:0000313" key="1">
    <source>
        <dbReference type="EMBL" id="ATL46076.1"/>
    </source>
</evidence>
<protein>
    <submittedName>
        <fullName evidence="1">Uncharacterized protein</fullName>
    </submittedName>
</protein>
<name>A0A291QQ61_9BACT</name>
<gene>
    <name evidence="1" type="ORF">COR50_02235</name>
</gene>
<dbReference type="AlphaFoldDB" id="A0A291QQ61"/>
<dbReference type="RefSeq" id="WP_098192466.1">
    <property type="nucleotide sequence ID" value="NZ_CP023777.1"/>
</dbReference>
<proteinExistence type="predicted"/>
<organism evidence="1 2">
    <name type="scientific">Chitinophaga caeni</name>
    <dbReference type="NCBI Taxonomy" id="2029983"/>
    <lineage>
        <taxon>Bacteria</taxon>
        <taxon>Pseudomonadati</taxon>
        <taxon>Bacteroidota</taxon>
        <taxon>Chitinophagia</taxon>
        <taxon>Chitinophagales</taxon>
        <taxon>Chitinophagaceae</taxon>
        <taxon>Chitinophaga</taxon>
    </lineage>
</organism>
<reference evidence="1 2" key="1">
    <citation type="submission" date="2017-10" db="EMBL/GenBank/DDBJ databases">
        <title>Paenichitinophaga pekingensis gen. nov., sp. nov., isolated from activated sludge.</title>
        <authorList>
            <person name="Jin D."/>
            <person name="Kong X."/>
            <person name="Deng Y."/>
            <person name="Bai Z."/>
        </authorList>
    </citation>
    <scope>NUCLEOTIDE SEQUENCE [LARGE SCALE GENOMIC DNA]</scope>
    <source>
        <strain evidence="1 2">13</strain>
    </source>
</reference>
<keyword evidence="2" id="KW-1185">Reference proteome</keyword>